<evidence type="ECO:0000256" key="1">
    <source>
        <dbReference type="SAM" id="Phobius"/>
    </source>
</evidence>
<comment type="caution">
    <text evidence="2">The sequence shown here is derived from an EMBL/GenBank/DDBJ whole genome shotgun (WGS) entry which is preliminary data.</text>
</comment>
<dbReference type="Gene3D" id="1.20.1070.10">
    <property type="entry name" value="Rhodopsin 7-helix transmembrane proteins"/>
    <property type="match status" value="1"/>
</dbReference>
<proteinExistence type="predicted"/>
<keyword evidence="1" id="KW-0472">Membrane</keyword>
<dbReference type="Proteomes" id="UP001303046">
    <property type="component" value="Unassembled WGS sequence"/>
</dbReference>
<organism evidence="2 3">
    <name type="scientific">Necator americanus</name>
    <name type="common">Human hookworm</name>
    <dbReference type="NCBI Taxonomy" id="51031"/>
    <lineage>
        <taxon>Eukaryota</taxon>
        <taxon>Metazoa</taxon>
        <taxon>Ecdysozoa</taxon>
        <taxon>Nematoda</taxon>
        <taxon>Chromadorea</taxon>
        <taxon>Rhabditida</taxon>
        <taxon>Rhabditina</taxon>
        <taxon>Rhabditomorpha</taxon>
        <taxon>Strongyloidea</taxon>
        <taxon>Ancylostomatidae</taxon>
        <taxon>Bunostominae</taxon>
        <taxon>Necator</taxon>
    </lineage>
</organism>
<reference evidence="2 3" key="1">
    <citation type="submission" date="2023-08" db="EMBL/GenBank/DDBJ databases">
        <title>A Necator americanus chromosomal reference genome.</title>
        <authorList>
            <person name="Ilik V."/>
            <person name="Petrzelkova K.J."/>
            <person name="Pardy F."/>
            <person name="Fuh T."/>
            <person name="Niatou-Singa F.S."/>
            <person name="Gouil Q."/>
            <person name="Baker L."/>
            <person name="Ritchie M.E."/>
            <person name="Jex A.R."/>
            <person name="Gazzola D."/>
            <person name="Li H."/>
            <person name="Toshio Fujiwara R."/>
            <person name="Zhan B."/>
            <person name="Aroian R.V."/>
            <person name="Pafco B."/>
            <person name="Schwarz E.M."/>
        </authorList>
    </citation>
    <scope>NUCLEOTIDE SEQUENCE [LARGE SCALE GENOMIC DNA]</scope>
    <source>
        <strain evidence="2 3">Aroian</strain>
        <tissue evidence="2">Whole animal</tissue>
    </source>
</reference>
<keyword evidence="3" id="KW-1185">Reference proteome</keyword>
<dbReference type="EMBL" id="JAVFWL010000006">
    <property type="protein sequence ID" value="KAK6760524.1"/>
    <property type="molecule type" value="Genomic_DNA"/>
</dbReference>
<protein>
    <recommendedName>
        <fullName evidence="4">G-protein coupled receptors family 1 profile domain-containing protein</fullName>
    </recommendedName>
</protein>
<sequence>MRRIKSIYGVIVMALQFIVPFIIIGISYHSIWSFLNGRRRLTRERAVETNRMQMPTFAKVSMLYGLSLCRNLPGACNTITHVA</sequence>
<evidence type="ECO:0008006" key="4">
    <source>
        <dbReference type="Google" id="ProtNLM"/>
    </source>
</evidence>
<keyword evidence="1" id="KW-0812">Transmembrane</keyword>
<dbReference type="SUPFAM" id="SSF81321">
    <property type="entry name" value="Family A G protein-coupled receptor-like"/>
    <property type="match status" value="1"/>
</dbReference>
<name>A0ABR1ECW0_NECAM</name>
<keyword evidence="1" id="KW-1133">Transmembrane helix</keyword>
<feature type="transmembrane region" description="Helical" evidence="1">
    <location>
        <begin position="6"/>
        <end position="35"/>
    </location>
</feature>
<gene>
    <name evidence="2" type="primary">Necator_chrX.g21999</name>
    <name evidence="2" type="ORF">RB195_021838</name>
</gene>
<evidence type="ECO:0000313" key="3">
    <source>
        <dbReference type="Proteomes" id="UP001303046"/>
    </source>
</evidence>
<accession>A0ABR1ECW0</accession>
<evidence type="ECO:0000313" key="2">
    <source>
        <dbReference type="EMBL" id="KAK6760524.1"/>
    </source>
</evidence>